<dbReference type="OrthoDB" id="5985073at2759"/>
<evidence type="ECO:0000256" key="4">
    <source>
        <dbReference type="ARBA" id="ARBA00022723"/>
    </source>
</evidence>
<dbReference type="PANTHER" id="PTHR33353">
    <property type="entry name" value="PUTATIVE (AFU_ORTHOLOGUE AFUA_1G12560)-RELATED"/>
    <property type="match status" value="1"/>
</dbReference>
<organism evidence="17 18">
    <name type="scientific">Helicocarpus griseus UAMH5409</name>
    <dbReference type="NCBI Taxonomy" id="1447875"/>
    <lineage>
        <taxon>Eukaryota</taxon>
        <taxon>Fungi</taxon>
        <taxon>Dikarya</taxon>
        <taxon>Ascomycota</taxon>
        <taxon>Pezizomycotina</taxon>
        <taxon>Eurotiomycetes</taxon>
        <taxon>Eurotiomycetidae</taxon>
        <taxon>Onygenales</taxon>
        <taxon>Ajellomycetaceae</taxon>
        <taxon>Helicocarpus</taxon>
    </lineage>
</organism>
<proteinExistence type="inferred from homology"/>
<evidence type="ECO:0000256" key="13">
    <source>
        <dbReference type="ARBA" id="ARBA00044502"/>
    </source>
</evidence>
<evidence type="ECO:0000313" key="17">
    <source>
        <dbReference type="EMBL" id="PGH13498.1"/>
    </source>
</evidence>
<dbReference type="PANTHER" id="PTHR33353:SF10">
    <property type="entry name" value="ENDO-BETA-1,4-GLUCANASE D"/>
    <property type="match status" value="1"/>
</dbReference>
<evidence type="ECO:0000256" key="15">
    <source>
        <dbReference type="ARBA" id="ARBA00047174"/>
    </source>
</evidence>
<protein>
    <recommendedName>
        <fullName evidence="15">lytic cellulose monooxygenase (C4-dehydrogenating)</fullName>
        <ecNumber evidence="15">1.14.99.56</ecNumber>
    </recommendedName>
</protein>
<comment type="caution">
    <text evidence="17">The sequence shown here is derived from an EMBL/GenBank/DDBJ whole genome shotgun (WGS) entry which is preliminary data.</text>
</comment>
<dbReference type="GO" id="GO:0046872">
    <property type="term" value="F:metal ion binding"/>
    <property type="evidence" value="ECO:0007669"/>
    <property type="project" value="UniProtKB-KW"/>
</dbReference>
<keyword evidence="5" id="KW-0732">Signal</keyword>
<evidence type="ECO:0000256" key="11">
    <source>
        <dbReference type="ARBA" id="ARBA00023277"/>
    </source>
</evidence>
<comment type="subcellular location">
    <subcellularLocation>
        <location evidence="2">Secreted</location>
    </subcellularLocation>
</comment>
<dbReference type="GO" id="GO:0004497">
    <property type="term" value="F:monooxygenase activity"/>
    <property type="evidence" value="ECO:0007669"/>
    <property type="project" value="UniProtKB-KW"/>
</dbReference>
<evidence type="ECO:0000256" key="2">
    <source>
        <dbReference type="ARBA" id="ARBA00004613"/>
    </source>
</evidence>
<keyword evidence="12" id="KW-0624">Polysaccharide degradation</keyword>
<evidence type="ECO:0000313" key="18">
    <source>
        <dbReference type="Proteomes" id="UP000223968"/>
    </source>
</evidence>
<reference evidence="17 18" key="1">
    <citation type="submission" date="2017-10" db="EMBL/GenBank/DDBJ databases">
        <title>Comparative genomics in systemic dimorphic fungi from Ajellomycetaceae.</title>
        <authorList>
            <person name="Munoz J.F."/>
            <person name="Mcewen J.G."/>
            <person name="Clay O.K."/>
            <person name="Cuomo C.A."/>
        </authorList>
    </citation>
    <scope>NUCLEOTIDE SEQUENCE [LARGE SCALE GENOMIC DNA]</scope>
    <source>
        <strain evidence="17 18">UAMH5409</strain>
    </source>
</reference>
<comment type="catalytic activity">
    <reaction evidence="14">
        <text>[(1-&gt;4)-beta-D-glucosyl]n+m + reduced acceptor + O2 = 4-dehydro-beta-D-glucosyl-[(1-&gt;4)-beta-D-glucosyl]n-1 + [(1-&gt;4)-beta-D-glucosyl]m + acceptor + H2O.</text>
        <dbReference type="EC" id="1.14.99.56"/>
    </reaction>
</comment>
<comment type="similarity">
    <text evidence="13">Belongs to the polysaccharide monooxygenase AA9 family.</text>
</comment>
<keyword evidence="6" id="KW-0136">Cellulose degradation</keyword>
<accession>A0A2B7XY56</accession>
<dbReference type="InterPro" id="IPR005103">
    <property type="entry name" value="AA9_LPMO"/>
</dbReference>
<dbReference type="InterPro" id="IPR049892">
    <property type="entry name" value="AA9"/>
</dbReference>
<gene>
    <name evidence="17" type="ORF">AJ79_03628</name>
</gene>
<evidence type="ECO:0000256" key="12">
    <source>
        <dbReference type="ARBA" id="ARBA00023326"/>
    </source>
</evidence>
<feature type="domain" description="Auxiliary Activity family 9 catalytic" evidence="16">
    <location>
        <begin position="38"/>
        <end position="160"/>
    </location>
</feature>
<evidence type="ECO:0000256" key="10">
    <source>
        <dbReference type="ARBA" id="ARBA00023157"/>
    </source>
</evidence>
<dbReference type="EMBL" id="PDNB01000045">
    <property type="protein sequence ID" value="PGH13498.1"/>
    <property type="molecule type" value="Genomic_DNA"/>
</dbReference>
<comment type="cofactor">
    <cofactor evidence="1">
        <name>Cu(2+)</name>
        <dbReference type="ChEBI" id="CHEBI:29036"/>
    </cofactor>
</comment>
<dbReference type="Pfam" id="PF03443">
    <property type="entry name" value="AA9"/>
    <property type="match status" value="1"/>
</dbReference>
<keyword evidence="7" id="KW-0560">Oxidoreductase</keyword>
<dbReference type="CDD" id="cd21175">
    <property type="entry name" value="LPMO_AA9"/>
    <property type="match status" value="1"/>
</dbReference>
<evidence type="ECO:0000256" key="5">
    <source>
        <dbReference type="ARBA" id="ARBA00022729"/>
    </source>
</evidence>
<keyword evidence="8" id="KW-0186">Copper</keyword>
<evidence type="ECO:0000259" key="16">
    <source>
        <dbReference type="Pfam" id="PF03443"/>
    </source>
</evidence>
<dbReference type="AlphaFoldDB" id="A0A2B7XY56"/>
<dbReference type="GO" id="GO:0030245">
    <property type="term" value="P:cellulose catabolic process"/>
    <property type="evidence" value="ECO:0007669"/>
    <property type="project" value="UniProtKB-KW"/>
</dbReference>
<evidence type="ECO:0000256" key="14">
    <source>
        <dbReference type="ARBA" id="ARBA00045077"/>
    </source>
</evidence>
<evidence type="ECO:0000256" key="9">
    <source>
        <dbReference type="ARBA" id="ARBA00023033"/>
    </source>
</evidence>
<keyword evidence="3" id="KW-0964">Secreted</keyword>
<evidence type="ECO:0000256" key="3">
    <source>
        <dbReference type="ARBA" id="ARBA00022525"/>
    </source>
</evidence>
<dbReference type="STRING" id="1447875.A0A2B7XY56"/>
<keyword evidence="11" id="KW-0119">Carbohydrate metabolism</keyword>
<evidence type="ECO:0000256" key="7">
    <source>
        <dbReference type="ARBA" id="ARBA00023002"/>
    </source>
</evidence>
<keyword evidence="18" id="KW-1185">Reference proteome</keyword>
<dbReference type="Gene3D" id="2.70.50.70">
    <property type="match status" value="1"/>
</dbReference>
<evidence type="ECO:0000256" key="1">
    <source>
        <dbReference type="ARBA" id="ARBA00001973"/>
    </source>
</evidence>
<dbReference type="EC" id="1.14.99.56" evidence="15"/>
<dbReference type="Proteomes" id="UP000223968">
    <property type="component" value="Unassembled WGS sequence"/>
</dbReference>
<keyword evidence="4" id="KW-0479">Metal-binding</keyword>
<keyword evidence="10" id="KW-1015">Disulfide bond</keyword>
<keyword evidence="9" id="KW-0503">Monooxygenase</keyword>
<evidence type="ECO:0000256" key="6">
    <source>
        <dbReference type="ARBA" id="ARBA00023001"/>
    </source>
</evidence>
<sequence>MRVENRRLLRNLTRGKLTVNNNNRRSLDHDSALTYSTRPILTYMAKVDSAASANNPSSLEWFKIAETGLDGQTWAIDTLNQNGGKWDVQIPSSIAAGEYLVRQEIIALHSAYSAGGAQFYIGCAQVKVTGGGSASPSTVKIPGVYPANDPGIVLNIYDQSGQPYPASYQIPGPEVFSG</sequence>
<dbReference type="GO" id="GO:0005576">
    <property type="term" value="C:extracellular region"/>
    <property type="evidence" value="ECO:0007669"/>
    <property type="project" value="UniProtKB-SubCell"/>
</dbReference>
<name>A0A2B7XY56_9EURO</name>
<evidence type="ECO:0000256" key="8">
    <source>
        <dbReference type="ARBA" id="ARBA00023008"/>
    </source>
</evidence>